<keyword evidence="3" id="KW-1185">Reference proteome</keyword>
<feature type="region of interest" description="Disordered" evidence="1">
    <location>
        <begin position="1"/>
        <end position="43"/>
    </location>
</feature>
<name>A0AAV4MV04_CAEEX</name>
<dbReference type="AlphaFoldDB" id="A0AAV4MV04"/>
<evidence type="ECO:0000313" key="2">
    <source>
        <dbReference type="EMBL" id="GIX76300.1"/>
    </source>
</evidence>
<dbReference type="EMBL" id="BPLR01002658">
    <property type="protein sequence ID" value="GIX76300.1"/>
    <property type="molecule type" value="Genomic_DNA"/>
</dbReference>
<protein>
    <submittedName>
        <fullName evidence="2">Uncharacterized protein</fullName>
    </submittedName>
</protein>
<accession>A0AAV4MV04</accession>
<reference evidence="2 3" key="1">
    <citation type="submission" date="2021-06" db="EMBL/GenBank/DDBJ databases">
        <title>Caerostris extrusa draft genome.</title>
        <authorList>
            <person name="Kono N."/>
            <person name="Arakawa K."/>
        </authorList>
    </citation>
    <scope>NUCLEOTIDE SEQUENCE [LARGE SCALE GENOMIC DNA]</scope>
</reference>
<dbReference type="Proteomes" id="UP001054945">
    <property type="component" value="Unassembled WGS sequence"/>
</dbReference>
<gene>
    <name evidence="2" type="ORF">CEXT_526741</name>
</gene>
<organism evidence="2 3">
    <name type="scientific">Caerostris extrusa</name>
    <name type="common">Bark spider</name>
    <name type="synonym">Caerostris bankana</name>
    <dbReference type="NCBI Taxonomy" id="172846"/>
    <lineage>
        <taxon>Eukaryota</taxon>
        <taxon>Metazoa</taxon>
        <taxon>Ecdysozoa</taxon>
        <taxon>Arthropoda</taxon>
        <taxon>Chelicerata</taxon>
        <taxon>Arachnida</taxon>
        <taxon>Araneae</taxon>
        <taxon>Araneomorphae</taxon>
        <taxon>Entelegynae</taxon>
        <taxon>Araneoidea</taxon>
        <taxon>Araneidae</taxon>
        <taxon>Caerostris</taxon>
    </lineage>
</organism>
<evidence type="ECO:0000256" key="1">
    <source>
        <dbReference type="SAM" id="MobiDB-lite"/>
    </source>
</evidence>
<comment type="caution">
    <text evidence="2">The sequence shown here is derived from an EMBL/GenBank/DDBJ whole genome shotgun (WGS) entry which is preliminary data.</text>
</comment>
<proteinExistence type="predicted"/>
<sequence length="85" mass="9541">MHYLNRLERSSSFLRKCPTAPSANSHPPEAPLRLGPSQTNMSARPNYYESLITRTTETAFSGPPPPQMPYCTRPPTAILRKPRCV</sequence>
<evidence type="ECO:0000313" key="3">
    <source>
        <dbReference type="Proteomes" id="UP001054945"/>
    </source>
</evidence>